<proteinExistence type="predicted"/>
<sequence length="154" mass="17722">MIVDEPSPALSQRGGLRARDLLFALKEIQNRFMRMWRTAQQSSRCRAVGVEMRSLRSKCGVSRKDRGRNSEVRERGGLKEDVVTGAERRILRWFGHRERVNEGGLTKQIYRANVCDGKWDNKSTVMRSSGRSLFTIHAARARQAKNYSVRALRD</sequence>
<reference evidence="1 2" key="1">
    <citation type="journal article" date="2019" name="Commun. Biol.">
        <title>The bagworm genome reveals a unique fibroin gene that provides high tensile strength.</title>
        <authorList>
            <person name="Kono N."/>
            <person name="Nakamura H."/>
            <person name="Ohtoshi R."/>
            <person name="Tomita M."/>
            <person name="Numata K."/>
            <person name="Arakawa K."/>
        </authorList>
    </citation>
    <scope>NUCLEOTIDE SEQUENCE [LARGE SCALE GENOMIC DNA]</scope>
</reference>
<evidence type="ECO:0000313" key="2">
    <source>
        <dbReference type="Proteomes" id="UP000299102"/>
    </source>
</evidence>
<evidence type="ECO:0000313" key="1">
    <source>
        <dbReference type="EMBL" id="GBP89015.1"/>
    </source>
</evidence>
<dbReference type="AlphaFoldDB" id="A0A4C1ZR07"/>
<dbReference type="OrthoDB" id="6370710at2759"/>
<comment type="caution">
    <text evidence="1">The sequence shown here is derived from an EMBL/GenBank/DDBJ whole genome shotgun (WGS) entry which is preliminary data.</text>
</comment>
<protein>
    <submittedName>
        <fullName evidence="1">Uncharacterized protein</fullName>
    </submittedName>
</protein>
<organism evidence="1 2">
    <name type="scientific">Eumeta variegata</name>
    <name type="common">Bagworm moth</name>
    <name type="synonym">Eumeta japonica</name>
    <dbReference type="NCBI Taxonomy" id="151549"/>
    <lineage>
        <taxon>Eukaryota</taxon>
        <taxon>Metazoa</taxon>
        <taxon>Ecdysozoa</taxon>
        <taxon>Arthropoda</taxon>
        <taxon>Hexapoda</taxon>
        <taxon>Insecta</taxon>
        <taxon>Pterygota</taxon>
        <taxon>Neoptera</taxon>
        <taxon>Endopterygota</taxon>
        <taxon>Lepidoptera</taxon>
        <taxon>Glossata</taxon>
        <taxon>Ditrysia</taxon>
        <taxon>Tineoidea</taxon>
        <taxon>Psychidae</taxon>
        <taxon>Oiketicinae</taxon>
        <taxon>Eumeta</taxon>
    </lineage>
</organism>
<keyword evidence="2" id="KW-1185">Reference proteome</keyword>
<gene>
    <name evidence="1" type="ORF">EVAR_36609_1</name>
</gene>
<name>A0A4C1ZR07_EUMVA</name>
<dbReference type="EMBL" id="BGZK01001971">
    <property type="protein sequence ID" value="GBP89015.1"/>
    <property type="molecule type" value="Genomic_DNA"/>
</dbReference>
<accession>A0A4C1ZR07</accession>
<dbReference type="Proteomes" id="UP000299102">
    <property type="component" value="Unassembled WGS sequence"/>
</dbReference>